<keyword evidence="4" id="KW-0472">Membrane</keyword>
<dbReference type="Pfam" id="PF03100">
    <property type="entry name" value="CcmE"/>
    <property type="match status" value="1"/>
</dbReference>
<name>A0A1M4ZRR3_9FIRM</name>
<organism evidence="5 6">
    <name type="scientific">Schwartzia succinivorans DSM 10502</name>
    <dbReference type="NCBI Taxonomy" id="1123243"/>
    <lineage>
        <taxon>Bacteria</taxon>
        <taxon>Bacillati</taxon>
        <taxon>Bacillota</taxon>
        <taxon>Negativicutes</taxon>
        <taxon>Selenomonadales</taxon>
        <taxon>Selenomonadaceae</taxon>
        <taxon>Schwartzia</taxon>
    </lineage>
</organism>
<dbReference type="STRING" id="1123243.SAMN02745190_02086"/>
<keyword evidence="2" id="KW-0408">Iron</keyword>
<comment type="subcellular location">
    <subcellularLocation>
        <location evidence="1">Membrane</location>
    </subcellularLocation>
</comment>
<dbReference type="GO" id="GO:0005886">
    <property type="term" value="C:plasma membrane"/>
    <property type="evidence" value="ECO:0007669"/>
    <property type="project" value="InterPro"/>
</dbReference>
<dbReference type="InterPro" id="IPR004329">
    <property type="entry name" value="CcmE"/>
</dbReference>
<evidence type="ECO:0000313" key="5">
    <source>
        <dbReference type="EMBL" id="SHF20780.1"/>
    </source>
</evidence>
<accession>A0A1M4ZRR3</accession>
<dbReference type="Gene3D" id="2.40.50.140">
    <property type="entry name" value="Nucleic acid-binding proteins"/>
    <property type="match status" value="1"/>
</dbReference>
<reference evidence="5 6" key="1">
    <citation type="submission" date="2016-11" db="EMBL/GenBank/DDBJ databases">
        <authorList>
            <person name="Jaros S."/>
            <person name="Januszkiewicz K."/>
            <person name="Wedrychowicz H."/>
        </authorList>
    </citation>
    <scope>NUCLEOTIDE SEQUENCE [LARGE SCALE GENOMIC DNA]</scope>
    <source>
        <strain evidence="5 6">DSM 10502</strain>
    </source>
</reference>
<dbReference type="GO" id="GO:0017004">
    <property type="term" value="P:cytochrome complex assembly"/>
    <property type="evidence" value="ECO:0007669"/>
    <property type="project" value="UniProtKB-KW"/>
</dbReference>
<evidence type="ECO:0000256" key="1">
    <source>
        <dbReference type="ARBA" id="ARBA00004370"/>
    </source>
</evidence>
<dbReference type="GO" id="GO:0020037">
    <property type="term" value="F:heme binding"/>
    <property type="evidence" value="ECO:0007669"/>
    <property type="project" value="InterPro"/>
</dbReference>
<keyword evidence="2" id="KW-0479">Metal-binding</keyword>
<dbReference type="AlphaFoldDB" id="A0A1M4ZRR3"/>
<dbReference type="Proteomes" id="UP000184404">
    <property type="component" value="Unassembled WGS sequence"/>
</dbReference>
<dbReference type="InterPro" id="IPR036127">
    <property type="entry name" value="CcmE-like_sf"/>
</dbReference>
<dbReference type="GO" id="GO:0017003">
    <property type="term" value="P:protein-heme linkage"/>
    <property type="evidence" value="ECO:0007669"/>
    <property type="project" value="InterPro"/>
</dbReference>
<dbReference type="RefSeq" id="WP_072936206.1">
    <property type="nucleotide sequence ID" value="NZ_FQUG01000009.1"/>
</dbReference>
<evidence type="ECO:0000256" key="2">
    <source>
        <dbReference type="ARBA" id="ARBA00022617"/>
    </source>
</evidence>
<evidence type="ECO:0000313" key="6">
    <source>
        <dbReference type="Proteomes" id="UP000184404"/>
    </source>
</evidence>
<dbReference type="EMBL" id="FQUG01000009">
    <property type="protein sequence ID" value="SHF20780.1"/>
    <property type="molecule type" value="Genomic_DNA"/>
</dbReference>
<protein>
    <submittedName>
        <fullName evidence="5">Cytochrome c-type biogenesis protein CcmE</fullName>
    </submittedName>
</protein>
<evidence type="ECO:0000256" key="3">
    <source>
        <dbReference type="ARBA" id="ARBA00022748"/>
    </source>
</evidence>
<evidence type="ECO:0000256" key="4">
    <source>
        <dbReference type="ARBA" id="ARBA00023136"/>
    </source>
</evidence>
<dbReference type="OrthoDB" id="9794828at2"/>
<proteinExistence type="predicted"/>
<keyword evidence="6" id="KW-1185">Reference proteome</keyword>
<gene>
    <name evidence="5" type="ORF">SAMN02745190_02086</name>
</gene>
<keyword evidence="3" id="KW-0201">Cytochrome c-type biogenesis</keyword>
<sequence length="123" mass="13638">MNRKALLVVLLLAFIGYAGWSFVDSLTPYVGIAAAKNASGSVQVKGLLDDRESAPHMEGDTFVFFLKDEETSESMMVRYKGTKPDQFDQAHHIVAVGKYHSGAFHAEKLLIKCPSKYEQQKGK</sequence>
<keyword evidence="2" id="KW-0349">Heme</keyword>
<dbReference type="InterPro" id="IPR012340">
    <property type="entry name" value="NA-bd_OB-fold"/>
</dbReference>
<dbReference type="SUPFAM" id="SSF82093">
    <property type="entry name" value="Heme chaperone CcmE"/>
    <property type="match status" value="1"/>
</dbReference>